<keyword evidence="2" id="KW-0732">Signal</keyword>
<organism evidence="4 5">
    <name type="scientific">Caldicellulosiruptor acetigenus (strain ATCC 700853 / DSM 12137 / I77R1B)</name>
    <name type="common">Caldicellulosiruptor kristjanssonii</name>
    <dbReference type="NCBI Taxonomy" id="632335"/>
    <lineage>
        <taxon>Bacteria</taxon>
        <taxon>Bacillati</taxon>
        <taxon>Bacillota</taxon>
        <taxon>Bacillota incertae sedis</taxon>
        <taxon>Caldicellulosiruptorales</taxon>
        <taxon>Caldicellulosiruptoraceae</taxon>
        <taxon>Caldicellulosiruptor</taxon>
    </lineage>
</organism>
<evidence type="ECO:0000259" key="3">
    <source>
        <dbReference type="PROSITE" id="PS51272"/>
    </source>
</evidence>
<dbReference type="EMBL" id="CP002326">
    <property type="protein sequence ID" value="ADQ41743.1"/>
    <property type="molecule type" value="Genomic_DNA"/>
</dbReference>
<evidence type="ECO:0000256" key="2">
    <source>
        <dbReference type="SAM" id="SignalP"/>
    </source>
</evidence>
<dbReference type="CAZy" id="CBM54">
    <property type="family name" value="Carbohydrate-Binding Module Family 54"/>
</dbReference>
<dbReference type="Pfam" id="PF00395">
    <property type="entry name" value="SLH"/>
    <property type="match status" value="3"/>
</dbReference>
<reference key="1">
    <citation type="submission" date="2010-11" db="EMBL/GenBank/DDBJ databases">
        <title>Complete sequence of chromosome of Caldicellulosiruptor kristjanssonii 177R1B.</title>
        <authorList>
            <consortium name="US DOE Joint Genome Institute"/>
            <person name="Lucas S."/>
            <person name="Copeland A."/>
            <person name="Lapidus A."/>
            <person name="Cheng J.-F."/>
            <person name="Bruce D."/>
            <person name="Goodwin L."/>
            <person name="Pitluck S."/>
            <person name="Davenport K."/>
            <person name="Detter J.C."/>
            <person name="Han C."/>
            <person name="Tapia R."/>
            <person name="Land M."/>
            <person name="Hauser L."/>
            <person name="Jeffries C."/>
            <person name="Kyrpides N."/>
            <person name="Ivanova N."/>
            <person name="Mikhailova N."/>
            <person name="Blumer-Schuette S.E."/>
            <person name="Kelly R.M."/>
            <person name="Woyke T."/>
        </authorList>
    </citation>
    <scope>NUCLEOTIDE SEQUENCE</scope>
    <source>
        <strain>177R1B</strain>
    </source>
</reference>
<dbReference type="KEGG" id="cki:Calkr_2289"/>
<evidence type="ECO:0000313" key="5">
    <source>
        <dbReference type="Proteomes" id="UP000009256"/>
    </source>
</evidence>
<keyword evidence="5" id="KW-1185">Reference proteome</keyword>
<feature type="region of interest" description="Disordered" evidence="1">
    <location>
        <begin position="1051"/>
        <end position="1072"/>
    </location>
</feature>
<dbReference type="InterPro" id="IPR051465">
    <property type="entry name" value="Cell_Envelope_Struct_Comp"/>
</dbReference>
<protein>
    <submittedName>
        <fullName evidence="4">S-layer domain-containing protein</fullName>
    </submittedName>
</protein>
<feature type="chain" id="PRO_5003186123" evidence="2">
    <location>
        <begin position="20"/>
        <end position="1495"/>
    </location>
</feature>
<feature type="compositionally biased region" description="Polar residues" evidence="1">
    <location>
        <begin position="598"/>
        <end position="609"/>
    </location>
</feature>
<evidence type="ECO:0000313" key="4">
    <source>
        <dbReference type="EMBL" id="ADQ41743.1"/>
    </source>
</evidence>
<feature type="compositionally biased region" description="Low complexity" evidence="1">
    <location>
        <begin position="610"/>
        <end position="635"/>
    </location>
</feature>
<dbReference type="Proteomes" id="UP000009256">
    <property type="component" value="Chromosome"/>
</dbReference>
<sequence length="1495" mass="165795">MSLFTAVIVVLSLIQPVFASFNDVQNHWAKDAIERLIIKGYPEGTFKPQNPITRVEFATIINSLLKLRNASDIAYKDVKQSDWYYQQVRLASNYMNGYPDLTFRPNKPLTRQETVTILDRVFDITPASNKVPNFMDNNQIADWAKDAVNALYSAGYIKGYSDNTFRPNSYITRAEAVYLISEIAKQIYSKEGEYTSGKILGNVIINTANVTLKDTEISGNLYITEGVGDGDVTIENVKVDGKVIVSGGGEQSVKIKNATINQLKIDKKGTPVRVVAEGNTNVKLAQVISSAKIEDNSQKAGFAVVTIENSNKPIEVELKGYIASVKISGEAVVKTTPDTQIENLRVEASDATLSLEGSVNKLEVANANNVVVSEKANVKELVVNSEEAKVTIQGTVEFAQIAAAKEAVIASNAKVEKLSVKDQNANIKVDGTVNTVLIEVPSAKINNQEVKKGDEVKIEKGGIVSVEKQSQQTQNTQNNTQTNNNSASTSQQSQTSTVAQNTTSNQVGNQSSQTQSSITTGSGQTSSSGTGSTNTNTSNQQTGTSSDQTNNTTSGQAGSQSGQTDSQSSQTGTQSGQTGSQTGQGNNQQDQTSNQTGPTGSQSDQTTTPSEQGNNQQGQSGSQEGNQGGQQNTQQPVNGKYALNINIKYSGQPVEVNGSFAIVAEDVYGRPRYGIFYPKVLLINTINFYSDFDFSTTNESVFLFSGCMENVKENVASSQVKFVIKKESVVLSTYSTANVEVNLEDYPKVTLNLSKDKIALGNAQVLIKPQKDIFSNLWYIGNTDENGNIDVFMSPDTYTIVVRYTESDGNEKTVAIGDVTIPAEKVQTLKLEVKPQSNITLSANIPDNLNNINLRYYYSLSWSENGNSYHYNFYTVTNSVYYNMPLKNKYIYTGIYFTRYLNDKYISYGLMKDGIADSDYCNMVFDLNRFTTPYIDYYCYINDVYKSVDRGTVYRGSTLKYVRFGFANENGEKLSIYLGAPVEVKIEDLQTNEVLYQNSNFDLNKDTIYIDPQKFVTGNKYLLKISFDPNWWPLFNGDNITAEFTVIDNSQSSADTGSESSGSSSGAEGMQQSSNIAGGSLSINVKYQSQPVDAKGTIVIGYTSSGGQTYNGIWYVGVPLNTVINYSNYTMLDNSTEIVWLVTGYDKSKLNTDLQNDIDRLPLRFFIQNDTVDLTTYSSSSIDINIEDYPEVTININKDGFDLENAQVLLEPTGSSPFSNFMYVGKTDSNGDIKIYISPGKYTLAVNYYENNMPKTVVLGNIIVTDEKVQRISLNAKPLSGLNINIIKPESLSDINRYGLNYGMFWIENGNYYVQSYYAENTDEISLYFNDCMKNIGVWYRYGFRRKNIISADYTLVEENYSLNENEFLNLNIDLNKFITPIIFIFNQSDYRYNWVSSINIYQDSTIKIAGIGFAADGGHILNIYPYVPLELNIIDPSNNEVLYQKSDFRLYSDIYIDSKKFIAGKKYLIRIGFDPNWWPVFKGNFEIELNVISP</sequence>
<dbReference type="eggNOG" id="COG5492">
    <property type="taxonomic scope" value="Bacteria"/>
</dbReference>
<proteinExistence type="predicted"/>
<feature type="signal peptide" evidence="2">
    <location>
        <begin position="1"/>
        <end position="19"/>
    </location>
</feature>
<dbReference type="PANTHER" id="PTHR43308:SF5">
    <property type="entry name" value="S-LAYER PROTEIN _ PEPTIDOGLYCAN ENDO-BETA-N-ACETYLGLUCOSAMINIDASE"/>
    <property type="match status" value="1"/>
</dbReference>
<dbReference type="PANTHER" id="PTHR43308">
    <property type="entry name" value="OUTER MEMBRANE PROTEIN ALPHA-RELATED"/>
    <property type="match status" value="1"/>
</dbReference>
<name>E4S6W0_CALA7</name>
<evidence type="ECO:0000256" key="1">
    <source>
        <dbReference type="SAM" id="MobiDB-lite"/>
    </source>
</evidence>
<feature type="domain" description="SLH" evidence="3">
    <location>
        <begin position="131"/>
        <end position="194"/>
    </location>
</feature>
<dbReference type="RefSeq" id="WP_013433463.1">
    <property type="nucleotide sequence ID" value="NC_014721.1"/>
</dbReference>
<dbReference type="OrthoDB" id="9809583at2"/>
<dbReference type="HOGENOM" id="CLU_248929_0_0_9"/>
<reference evidence="4 5" key="2">
    <citation type="journal article" date="2011" name="J. Bacteriol.">
        <title>Complete genome sequences for the anaerobic, extremely thermophilic plant biomass-degrading bacteria Caldicellulosiruptor hydrothermalis, Caldicellulosiruptor kristjanssonii, Caldicellulosiruptor kronotskyensis, Caldicellulosiruptor owensenis, and Caldicellulosiruptor lactoaceticus.</title>
        <authorList>
            <person name="Blumer-Schuette S.E."/>
            <person name="Ozdemir I."/>
            <person name="Mistry D."/>
            <person name="Lucas S."/>
            <person name="Lapidus A."/>
            <person name="Cheng J.F."/>
            <person name="Goodwin L.A."/>
            <person name="Pitluck S."/>
            <person name="Land M.L."/>
            <person name="Hauser L.J."/>
            <person name="Woyke T."/>
            <person name="Mikhailova N."/>
            <person name="Pati A."/>
            <person name="Kyrpides N.C."/>
            <person name="Ivanova N."/>
            <person name="Detter J.C."/>
            <person name="Walston-Davenport K."/>
            <person name="Han S."/>
            <person name="Adams M.W."/>
            <person name="Kelly R.M."/>
        </authorList>
    </citation>
    <scope>NUCLEOTIDE SEQUENCE [LARGE SCALE GENOMIC DNA]</scope>
    <source>
        <strain evidence="5">ATCC 700853 / DSM 12137 / I77R1B</strain>
    </source>
</reference>
<feature type="domain" description="SLH" evidence="3">
    <location>
        <begin position="16"/>
        <end position="75"/>
    </location>
</feature>
<gene>
    <name evidence="4" type="ordered locus">Calkr_2289</name>
</gene>
<dbReference type="STRING" id="632335.Calkr_2289"/>
<feature type="compositionally biased region" description="Low complexity" evidence="1">
    <location>
        <begin position="469"/>
        <end position="597"/>
    </location>
</feature>
<feature type="region of interest" description="Disordered" evidence="1">
    <location>
        <begin position="468"/>
        <end position="636"/>
    </location>
</feature>
<dbReference type="InterPro" id="IPR001119">
    <property type="entry name" value="SLH_dom"/>
</dbReference>
<dbReference type="PROSITE" id="PS51272">
    <property type="entry name" value="SLH"/>
    <property type="match status" value="3"/>
</dbReference>
<feature type="domain" description="SLH" evidence="3">
    <location>
        <begin position="76"/>
        <end position="130"/>
    </location>
</feature>
<accession>E4S6W0</accession>